<evidence type="ECO:0000256" key="4">
    <source>
        <dbReference type="ARBA" id="ARBA00022801"/>
    </source>
</evidence>
<keyword evidence="9" id="KW-1185">Reference proteome</keyword>
<keyword evidence="4 8" id="KW-0378">Hydrolase</keyword>
<dbReference type="InterPro" id="IPR039121">
    <property type="entry name" value="NUDT19"/>
</dbReference>
<comment type="cofactor">
    <cofactor evidence="1">
        <name>Mn(2+)</name>
        <dbReference type="ChEBI" id="CHEBI:29035"/>
    </cofactor>
</comment>
<evidence type="ECO:0000256" key="7">
    <source>
        <dbReference type="SAM" id="MobiDB-lite"/>
    </source>
</evidence>
<protein>
    <submittedName>
        <fullName evidence="8">NUDIX hydrolase</fullName>
    </submittedName>
</protein>
<evidence type="ECO:0000313" key="9">
    <source>
        <dbReference type="Proteomes" id="UP000825701"/>
    </source>
</evidence>
<dbReference type="EMBL" id="CP081869">
    <property type="protein sequence ID" value="QZN99947.1"/>
    <property type="molecule type" value="Genomic_DNA"/>
</dbReference>
<keyword evidence="6" id="KW-0464">Manganese</keyword>
<keyword evidence="5" id="KW-0460">Magnesium</keyword>
<evidence type="ECO:0000256" key="1">
    <source>
        <dbReference type="ARBA" id="ARBA00001936"/>
    </source>
</evidence>
<reference evidence="8" key="1">
    <citation type="submission" date="2021-08" db="EMBL/GenBank/DDBJ databases">
        <authorList>
            <person name="Zhang H."/>
            <person name="Xu M."/>
            <person name="Yu Z."/>
            <person name="Yang L."/>
            <person name="Cai Y."/>
        </authorList>
    </citation>
    <scope>NUCLEOTIDE SEQUENCE</scope>
    <source>
        <strain evidence="8">CHL1</strain>
    </source>
</reference>
<accession>A0A9E6R837</accession>
<sequence length="259" mass="28459">MGAQDAWFRRRRRRHAPRRRPQARADTVTETAKPKPQPIRDAGTLILIDRSETEPKVLMGKRHSASPFMPGKFVFPGGRVEAADGKVNVAGVYAPHVERRLQERVQRPSISRARAYGLAAIRELAEETGILVGDRESGPFASPGSTWDSFAEAEVFPSLESLTLIARAITPTGRPRRFDARFFAADASAIGARKEGVVTPDAELVELVWVTLAEARTLDLPNITATVLGDLAERIEEGLERDLAVPFYPKGSSGVRELL</sequence>
<dbReference type="SUPFAM" id="SSF55811">
    <property type="entry name" value="Nudix"/>
    <property type="match status" value="1"/>
</dbReference>
<dbReference type="PANTHER" id="PTHR12318:SF0">
    <property type="entry name" value="ACYL-COENZYME A DIPHOSPHATASE NUDT19"/>
    <property type="match status" value="1"/>
</dbReference>
<keyword evidence="3" id="KW-0479">Metal-binding</keyword>
<dbReference type="GO" id="GO:0046872">
    <property type="term" value="F:metal ion binding"/>
    <property type="evidence" value="ECO:0007669"/>
    <property type="project" value="UniProtKB-KW"/>
</dbReference>
<evidence type="ECO:0000256" key="6">
    <source>
        <dbReference type="ARBA" id="ARBA00023211"/>
    </source>
</evidence>
<gene>
    <name evidence="8" type="ORF">K6K41_25555</name>
</gene>
<dbReference type="CDD" id="cd18870">
    <property type="entry name" value="NUDIX_AcylCoAdiphos_Nudt19"/>
    <property type="match status" value="1"/>
</dbReference>
<evidence type="ECO:0000256" key="3">
    <source>
        <dbReference type="ARBA" id="ARBA00022723"/>
    </source>
</evidence>
<dbReference type="AlphaFoldDB" id="A0A9E6R837"/>
<dbReference type="PANTHER" id="PTHR12318">
    <property type="entry name" value="TESTOSTERONE-REGULATED PROTEIN RP2"/>
    <property type="match status" value="1"/>
</dbReference>
<comment type="cofactor">
    <cofactor evidence="2">
        <name>Mg(2+)</name>
        <dbReference type="ChEBI" id="CHEBI:18420"/>
    </cofactor>
</comment>
<organism evidence="8 9">
    <name type="scientific">Chenggangzhangella methanolivorans</name>
    <dbReference type="NCBI Taxonomy" id="1437009"/>
    <lineage>
        <taxon>Bacteria</taxon>
        <taxon>Pseudomonadati</taxon>
        <taxon>Pseudomonadota</taxon>
        <taxon>Alphaproteobacteria</taxon>
        <taxon>Hyphomicrobiales</taxon>
        <taxon>Methylopilaceae</taxon>
        <taxon>Chenggangzhangella</taxon>
    </lineage>
</organism>
<dbReference type="Proteomes" id="UP000825701">
    <property type="component" value="Chromosome"/>
</dbReference>
<dbReference type="Gene3D" id="3.90.79.10">
    <property type="entry name" value="Nucleoside Triphosphate Pyrophosphohydrolase"/>
    <property type="match status" value="1"/>
</dbReference>
<name>A0A9E6R837_9HYPH</name>
<feature type="compositionally biased region" description="Basic residues" evidence="7">
    <location>
        <begin position="9"/>
        <end position="22"/>
    </location>
</feature>
<evidence type="ECO:0000256" key="5">
    <source>
        <dbReference type="ARBA" id="ARBA00022842"/>
    </source>
</evidence>
<feature type="region of interest" description="Disordered" evidence="7">
    <location>
        <begin position="1"/>
        <end position="38"/>
    </location>
</feature>
<dbReference type="GO" id="GO:0016818">
    <property type="term" value="F:hydrolase activity, acting on acid anhydrides, in phosphorus-containing anhydrides"/>
    <property type="evidence" value="ECO:0007669"/>
    <property type="project" value="InterPro"/>
</dbReference>
<dbReference type="InterPro" id="IPR015797">
    <property type="entry name" value="NUDIX_hydrolase-like_dom_sf"/>
</dbReference>
<evidence type="ECO:0000313" key="8">
    <source>
        <dbReference type="EMBL" id="QZN99947.1"/>
    </source>
</evidence>
<dbReference type="KEGG" id="cmet:K6K41_25555"/>
<proteinExistence type="predicted"/>
<evidence type="ECO:0000256" key="2">
    <source>
        <dbReference type="ARBA" id="ARBA00001946"/>
    </source>
</evidence>